<keyword evidence="2" id="KW-1185">Reference proteome</keyword>
<name>D6SS83_9BACT</name>
<dbReference type="AlphaFoldDB" id="D6SS83"/>
<organism evidence="1 2">
    <name type="scientific">Desulfonatronospira thiodismutans ASO3-1</name>
    <dbReference type="NCBI Taxonomy" id="555779"/>
    <lineage>
        <taxon>Bacteria</taxon>
        <taxon>Pseudomonadati</taxon>
        <taxon>Thermodesulfobacteriota</taxon>
        <taxon>Desulfovibrionia</taxon>
        <taxon>Desulfovibrionales</taxon>
        <taxon>Desulfonatronovibrionaceae</taxon>
        <taxon>Desulfonatronospira</taxon>
    </lineage>
</organism>
<proteinExistence type="predicted"/>
<sequence length="134" mass="15169">MSEIEAFLEDWQEDPRGIKPVFKWLALELEDKGAELELVIRTGVTASLRAKLPEQSNRPLFCLVDVVEDADGRWLSVCFYADSVSDPEELGNPVPQGLLGEDGYCFDLEEPDAEFENYLYPRMDEAIAFARIHG</sequence>
<dbReference type="EMBL" id="ACJN02000003">
    <property type="protein sequence ID" value="EFI33549.1"/>
    <property type="molecule type" value="Genomic_DNA"/>
</dbReference>
<dbReference type="RefSeq" id="WP_008870899.1">
    <property type="nucleotide sequence ID" value="NZ_ACJN02000003.1"/>
</dbReference>
<dbReference type="Proteomes" id="UP000005496">
    <property type="component" value="Unassembled WGS sequence"/>
</dbReference>
<dbReference type="eggNOG" id="ENOG5032RPF">
    <property type="taxonomic scope" value="Bacteria"/>
</dbReference>
<reference evidence="1" key="1">
    <citation type="submission" date="2010-05" db="EMBL/GenBank/DDBJ databases">
        <title>The draft genome of Desulfonatronospira thiodismutans ASO3-1.</title>
        <authorList>
            <consortium name="US DOE Joint Genome Institute (JGI-PGF)"/>
            <person name="Lucas S."/>
            <person name="Copeland A."/>
            <person name="Lapidus A."/>
            <person name="Cheng J.-F."/>
            <person name="Bruce D."/>
            <person name="Goodwin L."/>
            <person name="Pitluck S."/>
            <person name="Chertkov O."/>
            <person name="Brettin T."/>
            <person name="Detter J.C."/>
            <person name="Han C."/>
            <person name="Land M.L."/>
            <person name="Hauser L."/>
            <person name="Kyrpides N."/>
            <person name="Mikhailova N."/>
            <person name="Muyzer G."/>
            <person name="Woyke T."/>
        </authorList>
    </citation>
    <scope>NUCLEOTIDE SEQUENCE [LARGE SCALE GENOMIC DNA]</scope>
    <source>
        <strain evidence="1">ASO3-1</strain>
    </source>
</reference>
<gene>
    <name evidence="1" type="ORF">Dthio_PD0883</name>
</gene>
<dbReference type="OrthoDB" id="5471290at2"/>
<evidence type="ECO:0000313" key="1">
    <source>
        <dbReference type="EMBL" id="EFI33549.1"/>
    </source>
</evidence>
<comment type="caution">
    <text evidence="1">The sequence shown here is derived from an EMBL/GenBank/DDBJ whole genome shotgun (WGS) entry which is preliminary data.</text>
</comment>
<evidence type="ECO:0000313" key="2">
    <source>
        <dbReference type="Proteomes" id="UP000005496"/>
    </source>
</evidence>
<protein>
    <submittedName>
        <fullName evidence="1">Uncharacterized protein</fullName>
    </submittedName>
</protein>
<accession>D6SS83</accession>